<evidence type="ECO:0000259" key="5">
    <source>
        <dbReference type="PROSITE" id="PS50977"/>
    </source>
</evidence>
<feature type="DNA-binding region" description="H-T-H motif" evidence="4">
    <location>
        <begin position="30"/>
        <end position="49"/>
    </location>
</feature>
<dbReference type="AlphaFoldDB" id="A0A1M6PJ88"/>
<dbReference type="PROSITE" id="PS50977">
    <property type="entry name" value="HTH_TETR_2"/>
    <property type="match status" value="1"/>
</dbReference>
<dbReference type="Proteomes" id="UP000184497">
    <property type="component" value="Unassembled WGS sequence"/>
</dbReference>
<dbReference type="SUPFAM" id="SSF46689">
    <property type="entry name" value="Homeodomain-like"/>
    <property type="match status" value="1"/>
</dbReference>
<dbReference type="GO" id="GO:0003677">
    <property type="term" value="F:DNA binding"/>
    <property type="evidence" value="ECO:0007669"/>
    <property type="project" value="UniProtKB-UniRule"/>
</dbReference>
<evidence type="ECO:0000256" key="3">
    <source>
        <dbReference type="ARBA" id="ARBA00023163"/>
    </source>
</evidence>
<accession>A0A1M6PJ88</accession>
<dbReference type="SUPFAM" id="SSF48498">
    <property type="entry name" value="Tetracyclin repressor-like, C-terminal domain"/>
    <property type="match status" value="1"/>
</dbReference>
<keyword evidence="7" id="KW-1185">Reference proteome</keyword>
<dbReference type="STRING" id="564117.SAMN05216369_0327"/>
<evidence type="ECO:0000256" key="4">
    <source>
        <dbReference type="PROSITE-ProRule" id="PRU00335"/>
    </source>
</evidence>
<evidence type="ECO:0000256" key="1">
    <source>
        <dbReference type="ARBA" id="ARBA00023015"/>
    </source>
</evidence>
<keyword evidence="1" id="KW-0805">Transcription regulation</keyword>
<dbReference type="PRINTS" id="PR00455">
    <property type="entry name" value="HTHTETR"/>
</dbReference>
<dbReference type="PANTHER" id="PTHR47506:SF6">
    <property type="entry name" value="HTH-TYPE TRANSCRIPTIONAL REPRESSOR NEMR"/>
    <property type="match status" value="1"/>
</dbReference>
<evidence type="ECO:0000313" key="7">
    <source>
        <dbReference type="Proteomes" id="UP000184497"/>
    </source>
</evidence>
<dbReference type="InterPro" id="IPR011075">
    <property type="entry name" value="TetR_C"/>
</dbReference>
<dbReference type="EMBL" id="FRAQ01000001">
    <property type="protein sequence ID" value="SHK07990.1"/>
    <property type="molecule type" value="Genomic_DNA"/>
</dbReference>
<evidence type="ECO:0000313" key="6">
    <source>
        <dbReference type="EMBL" id="SHK07990.1"/>
    </source>
</evidence>
<organism evidence="6 7">
    <name type="scientific">Marinobacter antarcticus</name>
    <dbReference type="NCBI Taxonomy" id="564117"/>
    <lineage>
        <taxon>Bacteria</taxon>
        <taxon>Pseudomonadati</taxon>
        <taxon>Pseudomonadota</taxon>
        <taxon>Gammaproteobacteria</taxon>
        <taxon>Pseudomonadales</taxon>
        <taxon>Marinobacteraceae</taxon>
        <taxon>Marinobacter</taxon>
    </lineage>
</organism>
<dbReference type="InterPro" id="IPR009057">
    <property type="entry name" value="Homeodomain-like_sf"/>
</dbReference>
<keyword evidence="2 4" id="KW-0238">DNA-binding</keyword>
<feature type="domain" description="HTH tetR-type" evidence="5">
    <location>
        <begin position="7"/>
        <end position="67"/>
    </location>
</feature>
<name>A0A1M6PJ88_9GAMM</name>
<dbReference type="PANTHER" id="PTHR47506">
    <property type="entry name" value="TRANSCRIPTIONAL REGULATORY PROTEIN"/>
    <property type="match status" value="1"/>
</dbReference>
<dbReference type="Pfam" id="PF16925">
    <property type="entry name" value="TetR_C_13"/>
    <property type="match status" value="1"/>
</dbReference>
<dbReference type="Gene3D" id="1.10.357.10">
    <property type="entry name" value="Tetracycline Repressor, domain 2"/>
    <property type="match status" value="1"/>
</dbReference>
<sequence>MEAMTTNDTRNLIIQTGADLIGTKGFGATGINGILTVAGVPKGSFYHYFSSKNDFGLAIIDTFAEEYNAKLDQILNDSSRSCVDRLRAYFDTGFDNMASCNCTRGCLIGNLGQELAGQNEIFRVRLNKVFSGWEKRFERCIAEAQSAGDISAGIDSPDAASFLLSGWEGAILRSKVVKSTEPMERFVRVFFKQCLGIG</sequence>
<dbReference type="InterPro" id="IPR001647">
    <property type="entry name" value="HTH_TetR"/>
</dbReference>
<dbReference type="Pfam" id="PF00440">
    <property type="entry name" value="TetR_N"/>
    <property type="match status" value="1"/>
</dbReference>
<evidence type="ECO:0000256" key="2">
    <source>
        <dbReference type="ARBA" id="ARBA00023125"/>
    </source>
</evidence>
<reference evidence="7" key="1">
    <citation type="submission" date="2016-11" db="EMBL/GenBank/DDBJ databases">
        <authorList>
            <person name="Varghese N."/>
            <person name="Submissions S."/>
        </authorList>
    </citation>
    <scope>NUCLEOTIDE SEQUENCE [LARGE SCALE GENOMIC DNA]</scope>
    <source>
        <strain evidence="7">CGMCC 1.10835</strain>
    </source>
</reference>
<gene>
    <name evidence="6" type="ORF">SAMN05216369_0327</name>
</gene>
<keyword evidence="3" id="KW-0804">Transcription</keyword>
<dbReference type="InterPro" id="IPR036271">
    <property type="entry name" value="Tet_transcr_reg_TetR-rel_C_sf"/>
</dbReference>
<proteinExistence type="predicted"/>
<protein>
    <submittedName>
        <fullName evidence="6">Transcriptional regulator, TetR family</fullName>
    </submittedName>
</protein>